<feature type="signal peptide" evidence="1">
    <location>
        <begin position="1"/>
        <end position="32"/>
    </location>
</feature>
<evidence type="ECO:0008006" key="4">
    <source>
        <dbReference type="Google" id="ProtNLM"/>
    </source>
</evidence>
<evidence type="ECO:0000313" key="3">
    <source>
        <dbReference type="Proteomes" id="UP000438448"/>
    </source>
</evidence>
<protein>
    <recommendedName>
        <fullName evidence="4">Secreted protein</fullName>
    </recommendedName>
</protein>
<comment type="caution">
    <text evidence="2">The sequence shown here is derived from an EMBL/GenBank/DDBJ whole genome shotgun (WGS) entry which is preliminary data.</text>
</comment>
<name>A0A7K0D6H9_9NOCA</name>
<sequence>MRRTTMTAARVAVGAVSALGFAAVIGTGTAQAAPQDCTVTTDLFGARAACHDVGAPPGREYTLIVECFGLHGIPEAFPLMAIGPYHGSWGGSFVPSGQGGASCLGPMSFGTTTGAHVEIYRQ</sequence>
<keyword evidence="1" id="KW-0732">Signal</keyword>
<gene>
    <name evidence="2" type="ORF">NRB20_40310</name>
</gene>
<evidence type="ECO:0000256" key="1">
    <source>
        <dbReference type="SAM" id="SignalP"/>
    </source>
</evidence>
<keyword evidence="3" id="KW-1185">Reference proteome</keyword>
<evidence type="ECO:0000313" key="2">
    <source>
        <dbReference type="EMBL" id="MQY20922.1"/>
    </source>
</evidence>
<feature type="chain" id="PRO_5029851873" description="Secreted protein" evidence="1">
    <location>
        <begin position="33"/>
        <end position="122"/>
    </location>
</feature>
<organism evidence="2 3">
    <name type="scientific">Nocardia macrotermitis</name>
    <dbReference type="NCBI Taxonomy" id="2585198"/>
    <lineage>
        <taxon>Bacteria</taxon>
        <taxon>Bacillati</taxon>
        <taxon>Actinomycetota</taxon>
        <taxon>Actinomycetes</taxon>
        <taxon>Mycobacteriales</taxon>
        <taxon>Nocardiaceae</taxon>
        <taxon>Nocardia</taxon>
    </lineage>
</organism>
<dbReference type="RefSeq" id="WP_227833686.1">
    <property type="nucleotide sequence ID" value="NZ_WEGK01000008.1"/>
</dbReference>
<dbReference type="AlphaFoldDB" id="A0A7K0D6H9"/>
<dbReference type="Proteomes" id="UP000438448">
    <property type="component" value="Unassembled WGS sequence"/>
</dbReference>
<reference evidence="2 3" key="1">
    <citation type="submission" date="2019-10" db="EMBL/GenBank/DDBJ databases">
        <title>Nocardia macrotermitis sp. nov. and Nocardia aurantia sp. nov., isolated from the gut of fungus growing-termite Macrotermes natalensis.</title>
        <authorList>
            <person name="Benndorf R."/>
            <person name="Schwitalla J."/>
            <person name="Martin K."/>
            <person name="De Beer W."/>
            <person name="Kaster A.-K."/>
            <person name="Vollmers J."/>
            <person name="Poulsen M."/>
            <person name="Beemelmanns C."/>
        </authorList>
    </citation>
    <scope>NUCLEOTIDE SEQUENCE [LARGE SCALE GENOMIC DNA]</scope>
    <source>
        <strain evidence="2 3">RB20</strain>
    </source>
</reference>
<accession>A0A7K0D6H9</accession>
<dbReference type="EMBL" id="WEGK01000008">
    <property type="protein sequence ID" value="MQY20922.1"/>
    <property type="molecule type" value="Genomic_DNA"/>
</dbReference>
<proteinExistence type="predicted"/>